<feature type="region of interest" description="Disordered" evidence="7">
    <location>
        <begin position="1"/>
        <end position="27"/>
    </location>
</feature>
<dbReference type="VEuPathDB" id="FungiDB:H257_15316"/>
<comment type="subunit">
    <text evidence="5">Component of the eukaryotic translation initiation factor 3 (eIF-3) complex.</text>
</comment>
<evidence type="ECO:0000313" key="9">
    <source>
        <dbReference type="EMBL" id="RHY96678.1"/>
    </source>
</evidence>
<dbReference type="InterPro" id="IPR024675">
    <property type="entry name" value="eIF3g_N"/>
</dbReference>
<comment type="similarity">
    <text evidence="5">Belongs to the eIF-3 subunit G family.</text>
</comment>
<dbReference type="AlphaFoldDB" id="A0A418DMC9"/>
<dbReference type="GO" id="GO:0003723">
    <property type="term" value="F:RNA binding"/>
    <property type="evidence" value="ECO:0007669"/>
    <property type="project" value="UniProtKB-UniRule"/>
</dbReference>
<sequence length="325" mass="35638">MTFGNQRWGDEDEDFLPQRTETEPDANGVRTIVSWKFDDDKNKVKVTTKIQKVQTVHKISKRVTERKSWGKFGEGLNVEGNTNVTYSSNETVFMDDPNADQILPGEKKEEESVFSGVKQTSIVVCRHCGMVGDHWTLKCPYKDSAPPTADELAENTPPTEDARAAPSSSFASAASGGSRLANAFGGTSGKYVPPSLRGGGAGAGASDDARQSRDDDSATLRVTNISPETREDDLKDLFRTFGPLERVYLAKDRETFQSRGFAFVSFAYRGDAEKALNKLQGFGYDHLILKLEWAKPSTKTAVDEGAVGTTFRSGYGKALPQDIRK</sequence>
<dbReference type="PROSITE" id="PS50102">
    <property type="entry name" value="RRM"/>
    <property type="match status" value="1"/>
</dbReference>
<dbReference type="InterPro" id="IPR017334">
    <property type="entry name" value="eIF3_g"/>
</dbReference>
<protein>
    <recommendedName>
        <fullName evidence="5">Eukaryotic translation initiation factor 3 subunit G</fullName>
        <shortName evidence="5">eIF3g</shortName>
    </recommendedName>
    <alternativeName>
        <fullName evidence="5">Eukaryotic translation initiation factor 3 RNA-binding subunit</fullName>
        <shortName evidence="5">eIF-3 RNA-binding subunit</shortName>
    </alternativeName>
    <alternativeName>
        <fullName evidence="5">Eukaryotic translation initiation factor 3 subunit 4</fullName>
    </alternativeName>
</protein>
<evidence type="ECO:0000256" key="6">
    <source>
        <dbReference type="PROSITE-ProRule" id="PRU00176"/>
    </source>
</evidence>
<dbReference type="EMBL" id="QUTG01002337">
    <property type="protein sequence ID" value="RHY96678.1"/>
    <property type="molecule type" value="Genomic_DNA"/>
</dbReference>
<evidence type="ECO:0000256" key="1">
    <source>
        <dbReference type="ARBA" id="ARBA00022490"/>
    </source>
</evidence>
<proteinExistence type="inferred from homology"/>
<evidence type="ECO:0000256" key="5">
    <source>
        <dbReference type="HAMAP-Rule" id="MF_03006"/>
    </source>
</evidence>
<dbReference type="SUPFAM" id="SSF54928">
    <property type="entry name" value="RNA-binding domain, RBD"/>
    <property type="match status" value="1"/>
</dbReference>
<keyword evidence="4 5" id="KW-0648">Protein biosynthesis</keyword>
<keyword evidence="3 6" id="KW-0694">RNA-binding</keyword>
<evidence type="ECO:0000256" key="2">
    <source>
        <dbReference type="ARBA" id="ARBA00022540"/>
    </source>
</evidence>
<organism evidence="9 12">
    <name type="scientific">Aphanomyces astaci</name>
    <name type="common">Crayfish plague agent</name>
    <dbReference type="NCBI Taxonomy" id="112090"/>
    <lineage>
        <taxon>Eukaryota</taxon>
        <taxon>Sar</taxon>
        <taxon>Stramenopiles</taxon>
        <taxon>Oomycota</taxon>
        <taxon>Saprolegniomycetes</taxon>
        <taxon>Saprolegniales</taxon>
        <taxon>Verrucalvaceae</taxon>
        <taxon>Aphanomyces</taxon>
    </lineage>
</organism>
<dbReference type="GO" id="GO:0016282">
    <property type="term" value="C:eukaryotic 43S preinitiation complex"/>
    <property type="evidence" value="ECO:0007669"/>
    <property type="project" value="UniProtKB-UniRule"/>
</dbReference>
<dbReference type="InterPro" id="IPR035979">
    <property type="entry name" value="RBD_domain_sf"/>
</dbReference>
<evidence type="ECO:0000259" key="8">
    <source>
        <dbReference type="PROSITE" id="PS50102"/>
    </source>
</evidence>
<keyword evidence="2 5" id="KW-0396">Initiation factor</keyword>
<feature type="domain" description="RRM" evidence="8">
    <location>
        <begin position="218"/>
        <end position="296"/>
    </location>
</feature>
<keyword evidence="1 5" id="KW-0963">Cytoplasm</keyword>
<dbReference type="SMART" id="SM00360">
    <property type="entry name" value="RRM"/>
    <property type="match status" value="1"/>
</dbReference>
<feature type="region of interest" description="Disordered" evidence="7">
    <location>
        <begin position="191"/>
        <end position="226"/>
    </location>
</feature>
<dbReference type="Proteomes" id="UP000285712">
    <property type="component" value="Unassembled WGS sequence"/>
</dbReference>
<feature type="compositionally biased region" description="Low complexity" evidence="7">
    <location>
        <begin position="164"/>
        <end position="173"/>
    </location>
</feature>
<dbReference type="InterPro" id="IPR012677">
    <property type="entry name" value="Nucleotide-bd_a/b_plait_sf"/>
</dbReference>
<evidence type="ECO:0000256" key="3">
    <source>
        <dbReference type="ARBA" id="ARBA00022884"/>
    </source>
</evidence>
<comment type="subcellular location">
    <subcellularLocation>
        <location evidence="5">Cytoplasm</location>
    </subcellularLocation>
</comment>
<dbReference type="CDD" id="cd12408">
    <property type="entry name" value="RRM_eIF3G_like"/>
    <property type="match status" value="1"/>
</dbReference>
<comment type="function">
    <text evidence="5">RNA-binding component of the eukaryotic translation initiation factor 3 (eIF-3) complex, which is involved in protein synthesis of a specialized repertoire of mRNAs and, together with other initiation factors, stimulates binding of mRNA and methionyl-tRNAi to the 40S ribosome. The eIF-3 complex specifically targets and initiates translation of a subset of mRNAs involved in cell proliferation. This subunit can bind 18S rRNA.</text>
</comment>
<dbReference type="Pfam" id="PF12353">
    <property type="entry name" value="eIF3g"/>
    <property type="match status" value="1"/>
</dbReference>
<reference evidence="11 12" key="1">
    <citation type="submission" date="2018-08" db="EMBL/GenBank/DDBJ databases">
        <title>Aphanomyces genome sequencing and annotation.</title>
        <authorList>
            <person name="Minardi D."/>
            <person name="Oidtmann B."/>
            <person name="Van Der Giezen M."/>
            <person name="Studholme D.J."/>
        </authorList>
    </citation>
    <scope>NUCLEOTIDE SEQUENCE [LARGE SCALE GENOMIC DNA]</scope>
    <source>
        <strain evidence="10 11">Da</strain>
        <strain evidence="9 12">Sv</strain>
    </source>
</reference>
<dbReference type="GO" id="GO:0005852">
    <property type="term" value="C:eukaryotic translation initiation factor 3 complex"/>
    <property type="evidence" value="ECO:0007669"/>
    <property type="project" value="UniProtKB-UniRule"/>
</dbReference>
<dbReference type="PANTHER" id="PTHR10352">
    <property type="entry name" value="EUKARYOTIC TRANSLATION INITIATION FACTOR 3 SUBUNIT G"/>
    <property type="match status" value="1"/>
</dbReference>
<dbReference type="Pfam" id="PF00076">
    <property type="entry name" value="RRM_1"/>
    <property type="match status" value="1"/>
</dbReference>
<dbReference type="InterPro" id="IPR000504">
    <property type="entry name" value="RRM_dom"/>
</dbReference>
<dbReference type="Gene3D" id="3.30.70.330">
    <property type="match status" value="1"/>
</dbReference>
<dbReference type="EMBL" id="QUTH01004778">
    <property type="protein sequence ID" value="RHZ12231.1"/>
    <property type="molecule type" value="Genomic_DNA"/>
</dbReference>
<dbReference type="Proteomes" id="UP000285430">
    <property type="component" value="Unassembled WGS sequence"/>
</dbReference>
<evidence type="ECO:0000256" key="4">
    <source>
        <dbReference type="ARBA" id="ARBA00022917"/>
    </source>
</evidence>
<dbReference type="InterPro" id="IPR034240">
    <property type="entry name" value="eIF3G_RRM"/>
</dbReference>
<comment type="caution">
    <text evidence="9">The sequence shown here is derived from an EMBL/GenBank/DDBJ whole genome shotgun (WGS) entry which is preliminary data.</text>
</comment>
<evidence type="ECO:0000256" key="7">
    <source>
        <dbReference type="SAM" id="MobiDB-lite"/>
    </source>
</evidence>
<name>A0A418DMC9_APHAT</name>
<dbReference type="GO" id="GO:0003743">
    <property type="term" value="F:translation initiation factor activity"/>
    <property type="evidence" value="ECO:0007669"/>
    <property type="project" value="UniProtKB-UniRule"/>
</dbReference>
<dbReference type="HAMAP" id="MF_03006">
    <property type="entry name" value="eIF3g"/>
    <property type="match status" value="1"/>
</dbReference>
<accession>A0A418DMC9</accession>
<evidence type="ECO:0000313" key="10">
    <source>
        <dbReference type="EMBL" id="RHZ12231.1"/>
    </source>
</evidence>
<gene>
    <name evidence="9" type="ORF">DYB35_001726</name>
    <name evidence="10" type="ORF">DYB37_002250</name>
</gene>
<evidence type="ECO:0000313" key="12">
    <source>
        <dbReference type="Proteomes" id="UP000285712"/>
    </source>
</evidence>
<dbReference type="PIRSF" id="PIRSF037949">
    <property type="entry name" value="Transl_init_eIF-3_RNA-bind"/>
    <property type="match status" value="1"/>
</dbReference>
<dbReference type="GO" id="GO:0001732">
    <property type="term" value="P:formation of cytoplasmic translation initiation complex"/>
    <property type="evidence" value="ECO:0007669"/>
    <property type="project" value="UniProtKB-UniRule"/>
</dbReference>
<dbReference type="GO" id="GO:0033290">
    <property type="term" value="C:eukaryotic 48S preinitiation complex"/>
    <property type="evidence" value="ECO:0007669"/>
    <property type="project" value="UniProtKB-UniRule"/>
</dbReference>
<feature type="compositionally biased region" description="Basic and acidic residues" evidence="7">
    <location>
        <begin position="207"/>
        <end position="218"/>
    </location>
</feature>
<feature type="region of interest" description="Disordered" evidence="7">
    <location>
        <begin position="145"/>
        <end position="173"/>
    </location>
</feature>
<evidence type="ECO:0000313" key="11">
    <source>
        <dbReference type="Proteomes" id="UP000285430"/>
    </source>
</evidence>
<dbReference type="CDD" id="cd12933">
    <property type="entry name" value="eIF3G"/>
    <property type="match status" value="1"/>
</dbReference>